<comment type="function">
    <text evidence="5">Has an important function as a repair enzyme for proteins that have been inactivated by oxidation. Catalyzes the reversible oxidation-reduction of methionine sulfoxide in proteins to methionine.</text>
</comment>
<proteinExistence type="inferred from homology"/>
<comment type="catalytic activity">
    <reaction evidence="3 5">
        <text>L-methionyl-[protein] + [thioredoxin]-disulfide + H2O = L-methionyl-(S)-S-oxide-[protein] + [thioredoxin]-dithiol</text>
        <dbReference type="Rhea" id="RHEA:14217"/>
        <dbReference type="Rhea" id="RHEA-COMP:10698"/>
        <dbReference type="Rhea" id="RHEA-COMP:10700"/>
        <dbReference type="Rhea" id="RHEA-COMP:12313"/>
        <dbReference type="Rhea" id="RHEA-COMP:12315"/>
        <dbReference type="ChEBI" id="CHEBI:15377"/>
        <dbReference type="ChEBI" id="CHEBI:16044"/>
        <dbReference type="ChEBI" id="CHEBI:29950"/>
        <dbReference type="ChEBI" id="CHEBI:44120"/>
        <dbReference type="ChEBI" id="CHEBI:50058"/>
        <dbReference type="EC" id="1.8.4.11"/>
    </reaction>
</comment>
<comment type="catalytic activity">
    <reaction evidence="4 5">
        <text>[thioredoxin]-disulfide + L-methionine + H2O = L-methionine (S)-S-oxide + [thioredoxin]-dithiol</text>
        <dbReference type="Rhea" id="RHEA:19993"/>
        <dbReference type="Rhea" id="RHEA-COMP:10698"/>
        <dbReference type="Rhea" id="RHEA-COMP:10700"/>
        <dbReference type="ChEBI" id="CHEBI:15377"/>
        <dbReference type="ChEBI" id="CHEBI:29950"/>
        <dbReference type="ChEBI" id="CHEBI:50058"/>
        <dbReference type="ChEBI" id="CHEBI:57844"/>
        <dbReference type="ChEBI" id="CHEBI:58772"/>
        <dbReference type="EC" id="1.8.4.11"/>
    </reaction>
</comment>
<name>A0A852WX94_9MICO</name>
<sequence length="173" mass="19270">MTARTETAILAGGCFWGMEDLIRKRPGVISTRVGYTGGDVPNATYRNHGTHAEAIEIVFDPETESFRDLLEFFFQIHDPSTKNRQGNDIGTSYRSAIFPTSDEQEVVAYETIADVDASGLWPGPATTEVAPAGPFWEAEPEHQDYLEKYPNGYTCHFVRPGWKLPKRDSEPAA</sequence>
<dbReference type="SUPFAM" id="SSF55068">
    <property type="entry name" value="Peptide methionine sulfoxide reductase"/>
    <property type="match status" value="1"/>
</dbReference>
<keyword evidence="8" id="KW-1185">Reference proteome</keyword>
<evidence type="ECO:0000259" key="6">
    <source>
        <dbReference type="Pfam" id="PF01625"/>
    </source>
</evidence>
<evidence type="ECO:0000256" key="1">
    <source>
        <dbReference type="ARBA" id="ARBA00005591"/>
    </source>
</evidence>
<reference evidence="7 8" key="1">
    <citation type="submission" date="2020-07" db="EMBL/GenBank/DDBJ databases">
        <title>Sequencing the genomes of 1000 actinobacteria strains.</title>
        <authorList>
            <person name="Klenk H.-P."/>
        </authorList>
    </citation>
    <scope>NUCLEOTIDE SEQUENCE [LARGE SCALE GENOMIC DNA]</scope>
    <source>
        <strain evidence="7 8">DSM 8598</strain>
    </source>
</reference>
<dbReference type="HAMAP" id="MF_01401">
    <property type="entry name" value="MsrA"/>
    <property type="match status" value="1"/>
</dbReference>
<accession>A0A852WX94</accession>
<feature type="active site" evidence="5">
    <location>
        <position position="14"/>
    </location>
</feature>
<organism evidence="7 8">
    <name type="scientific">Agromyces hippuratus</name>
    <dbReference type="NCBI Taxonomy" id="286438"/>
    <lineage>
        <taxon>Bacteria</taxon>
        <taxon>Bacillati</taxon>
        <taxon>Actinomycetota</taxon>
        <taxon>Actinomycetes</taxon>
        <taxon>Micrococcales</taxon>
        <taxon>Microbacteriaceae</taxon>
        <taxon>Agromyces</taxon>
    </lineage>
</organism>
<dbReference type="Gene3D" id="3.30.1060.10">
    <property type="entry name" value="Peptide methionine sulphoxide reductase MsrA"/>
    <property type="match status" value="1"/>
</dbReference>
<dbReference type="InterPro" id="IPR002569">
    <property type="entry name" value="Met_Sox_Rdtase_MsrA_dom"/>
</dbReference>
<evidence type="ECO:0000256" key="3">
    <source>
        <dbReference type="ARBA" id="ARBA00047806"/>
    </source>
</evidence>
<evidence type="ECO:0000313" key="7">
    <source>
        <dbReference type="EMBL" id="NYG19664.1"/>
    </source>
</evidence>
<evidence type="ECO:0000313" key="8">
    <source>
        <dbReference type="Proteomes" id="UP000549066"/>
    </source>
</evidence>
<dbReference type="AlphaFoldDB" id="A0A852WX94"/>
<dbReference type="Pfam" id="PF01625">
    <property type="entry name" value="PMSR"/>
    <property type="match status" value="1"/>
</dbReference>
<dbReference type="EC" id="1.8.4.11" evidence="5"/>
<protein>
    <recommendedName>
        <fullName evidence="5">Peptide methionine sulfoxide reductase MsrA</fullName>
        <shortName evidence="5">Protein-methionine-S-oxide reductase</shortName>
        <ecNumber evidence="5">1.8.4.11</ecNumber>
    </recommendedName>
    <alternativeName>
        <fullName evidence="5">Peptide-methionine (S)-S-oxide reductase</fullName>
        <shortName evidence="5">Peptide Met(O) reductase</shortName>
    </alternativeName>
</protein>
<gene>
    <name evidence="5" type="primary">msrA</name>
    <name evidence="7" type="ORF">BJY17_000411</name>
</gene>
<evidence type="ECO:0000256" key="2">
    <source>
        <dbReference type="ARBA" id="ARBA00023002"/>
    </source>
</evidence>
<dbReference type="Proteomes" id="UP000549066">
    <property type="component" value="Unassembled WGS sequence"/>
</dbReference>
<dbReference type="NCBIfam" id="TIGR00401">
    <property type="entry name" value="msrA"/>
    <property type="match status" value="1"/>
</dbReference>
<dbReference type="RefSeq" id="WP_179549913.1">
    <property type="nucleotide sequence ID" value="NZ_JACCFI010000001.1"/>
</dbReference>
<dbReference type="PANTHER" id="PTHR43774:SF1">
    <property type="entry name" value="PEPTIDE METHIONINE SULFOXIDE REDUCTASE MSRA 2"/>
    <property type="match status" value="1"/>
</dbReference>
<dbReference type="InterPro" id="IPR036509">
    <property type="entry name" value="Met_Sox_Rdtase_MsrA_sf"/>
</dbReference>
<dbReference type="EMBL" id="JACCFI010000001">
    <property type="protein sequence ID" value="NYG19664.1"/>
    <property type="molecule type" value="Genomic_DNA"/>
</dbReference>
<evidence type="ECO:0000256" key="4">
    <source>
        <dbReference type="ARBA" id="ARBA00048782"/>
    </source>
</evidence>
<comment type="similarity">
    <text evidence="1 5">Belongs to the MsrA Met sulfoxide reductase family.</text>
</comment>
<dbReference type="FunFam" id="3.30.1060.10:FF:000005">
    <property type="entry name" value="Peptide methionine sulfoxide reductase MsrA"/>
    <property type="match status" value="1"/>
</dbReference>
<comment type="caution">
    <text evidence="7">The sequence shown here is derived from an EMBL/GenBank/DDBJ whole genome shotgun (WGS) entry which is preliminary data.</text>
</comment>
<dbReference type="PANTHER" id="PTHR43774">
    <property type="entry name" value="PEPTIDE METHIONINE SULFOXIDE REDUCTASE"/>
    <property type="match status" value="1"/>
</dbReference>
<feature type="domain" description="Peptide methionine sulphoxide reductase MsrA" evidence="6">
    <location>
        <begin position="7"/>
        <end position="155"/>
    </location>
</feature>
<dbReference type="GO" id="GO:0008113">
    <property type="term" value="F:peptide-methionine (S)-S-oxide reductase activity"/>
    <property type="evidence" value="ECO:0007669"/>
    <property type="project" value="UniProtKB-UniRule"/>
</dbReference>
<keyword evidence="2 5" id="KW-0560">Oxidoreductase</keyword>
<evidence type="ECO:0000256" key="5">
    <source>
        <dbReference type="HAMAP-Rule" id="MF_01401"/>
    </source>
</evidence>